<gene>
    <name evidence="1" type="ORF">E5990_03230</name>
</gene>
<dbReference type="Proteomes" id="UP000305401">
    <property type="component" value="Unassembled WGS sequence"/>
</dbReference>
<dbReference type="EMBL" id="SSTG01000022">
    <property type="protein sequence ID" value="THG54329.1"/>
    <property type="molecule type" value="Genomic_DNA"/>
</dbReference>
<protein>
    <submittedName>
        <fullName evidence="1">Glycosyltransferase family 8 protein</fullName>
    </submittedName>
</protein>
<reference evidence="1" key="1">
    <citation type="submission" date="2019-04" db="EMBL/GenBank/DDBJ databases">
        <title>Microbes associate with the intestines of laboratory mice.</title>
        <authorList>
            <person name="Navarre W."/>
            <person name="Wong E."/>
            <person name="Huang K.C."/>
            <person name="Tropini C."/>
            <person name="Ng K."/>
            <person name="Yu B."/>
        </authorList>
    </citation>
    <scope>NUCLEOTIDE SEQUENCE</scope>
    <source>
        <strain evidence="1">NM86_A22</strain>
    </source>
</reference>
<evidence type="ECO:0000313" key="1">
    <source>
        <dbReference type="EMBL" id="THG54329.1"/>
    </source>
</evidence>
<keyword evidence="2" id="KW-1185">Reference proteome</keyword>
<comment type="caution">
    <text evidence="1">The sequence shown here is derived from an EMBL/GenBank/DDBJ whole genome shotgun (WGS) entry which is preliminary data.</text>
</comment>
<evidence type="ECO:0000313" key="2">
    <source>
        <dbReference type="Proteomes" id="UP000305401"/>
    </source>
</evidence>
<accession>A0AC61S7L2</accession>
<name>A0AC61S7L2_9BACT</name>
<organism evidence="1 2">
    <name type="scientific">Muribaculum caecicola</name>
    <dbReference type="NCBI Taxonomy" id="3038144"/>
    <lineage>
        <taxon>Bacteria</taxon>
        <taxon>Pseudomonadati</taxon>
        <taxon>Bacteroidota</taxon>
        <taxon>Bacteroidia</taxon>
        <taxon>Bacteroidales</taxon>
        <taxon>Muribaculaceae</taxon>
        <taxon>Muribaculum</taxon>
    </lineage>
</organism>
<proteinExistence type="predicted"/>
<sequence length="305" mass="35522">MIPIVFSTDHNYVMQTGVCILSLLECADKSIYDIYVIVNDDVTDRDKQELIKQASLYPDHKIGFITIGDEFKGCNEVRGISTATYSRLLIPWLLPEYDKVIFSDVDVIFRIDLASVYNLDISGYYSAAIPAIGFRMGDRNIKKYISQLNLDANEYCNAGFLVINSKLQREDNLKPLYLAESAKKYTFQDQDIINVVCKGRLKHISPKYCVTPIFYKMLLSGHTDFEEFYESRNLIEDYKQGRNCILHYAGEKPWNAFTFAWCDWWDTYRKSIFYNPDFEISVSEKILKPSFSWRKIASIIKHKIR</sequence>